<evidence type="ECO:0000256" key="5">
    <source>
        <dbReference type="ARBA" id="ARBA00023211"/>
    </source>
</evidence>
<evidence type="ECO:0000313" key="10">
    <source>
        <dbReference type="Proteomes" id="UP000677611"/>
    </source>
</evidence>
<sequence>MEKRNGIKIATIGGGSSYTPELIEGFIKRYDELPVRELWLVDIEAGREKLEIVGNLARRMVEKAGVPMEIHLTLDRRQALQDADFVTTQMRVGLLDARIKDERIPLQLGLIGQETNGAGGLFKALRTIPVLLEIAEEMQELCPNAWLINFTNPAGMVTEALLRYSKHKKVIGVCNVPFNMHMSISNMLGVEMERVHIDFAGLNHMVFGTHVYVDDQEVTEKVLEMLGNPAIQMTMKNIAPLPWNPRFLKSLGVVPCPYHRYYYKTKNILDEELEAFKSGKTRAEIVKKLEEDLFELYKDEKLDMKPPQLEKRGGAYYSDAACNVISSIYNDKKDIQVLNIQNKGAINEIDYDSAVEVSCIVTKNGPVPLTMGKLPIQIQGLIQQIKSFERVGAEAAVTGSYDKALLALTINPLIPSDDLAEAVLQKLLEAHKEYLPHFFR</sequence>
<proteinExistence type="inferred from homology"/>
<evidence type="ECO:0000256" key="7">
    <source>
        <dbReference type="RuleBase" id="RU361152"/>
    </source>
</evidence>
<dbReference type="InterPro" id="IPR001088">
    <property type="entry name" value="Glyco_hydro_4"/>
</dbReference>
<protein>
    <submittedName>
        <fullName evidence="9">6-phospho-beta-glucosidase</fullName>
    </submittedName>
</protein>
<dbReference type="Gene3D" id="3.90.110.10">
    <property type="entry name" value="Lactate dehydrogenase/glycoside hydrolase, family 4, C-terminal"/>
    <property type="match status" value="1"/>
</dbReference>
<dbReference type="Pfam" id="PF11975">
    <property type="entry name" value="Glyco_hydro_4C"/>
    <property type="match status" value="1"/>
</dbReference>
<comment type="caution">
    <text evidence="9">The sequence shown here is derived from an EMBL/GenBank/DDBJ whole genome shotgun (WGS) entry which is preliminary data.</text>
</comment>
<evidence type="ECO:0000256" key="6">
    <source>
        <dbReference type="ARBA" id="ARBA00023295"/>
    </source>
</evidence>
<keyword evidence="4 7" id="KW-0520">NAD</keyword>
<evidence type="ECO:0000256" key="1">
    <source>
        <dbReference type="ARBA" id="ARBA00010141"/>
    </source>
</evidence>
<dbReference type="PANTHER" id="PTHR32092">
    <property type="entry name" value="6-PHOSPHO-BETA-GLUCOSIDASE-RELATED"/>
    <property type="match status" value="1"/>
</dbReference>
<dbReference type="PRINTS" id="PR00732">
    <property type="entry name" value="GLHYDRLASE4"/>
</dbReference>
<keyword evidence="5" id="KW-0464">Manganese</keyword>
<keyword evidence="2" id="KW-0479">Metal-binding</keyword>
<dbReference type="EMBL" id="JAGDQJ010000029">
    <property type="protein sequence ID" value="MBO1627740.1"/>
    <property type="molecule type" value="Genomic_DNA"/>
</dbReference>
<organism evidence="9 10">
    <name type="scientific">Bacillus arachidis</name>
    <dbReference type="NCBI Taxonomy" id="2819290"/>
    <lineage>
        <taxon>Bacteria</taxon>
        <taxon>Bacillati</taxon>
        <taxon>Bacillota</taxon>
        <taxon>Bacilli</taxon>
        <taxon>Bacillales</taxon>
        <taxon>Bacillaceae</taxon>
        <taxon>Bacillus</taxon>
    </lineage>
</organism>
<dbReference type="InterPro" id="IPR015955">
    <property type="entry name" value="Lactate_DH/Glyco_Ohase_4_C"/>
</dbReference>
<dbReference type="InterPro" id="IPR019802">
    <property type="entry name" value="GlycHydrolase_4_CS"/>
</dbReference>
<dbReference type="Proteomes" id="UP000677611">
    <property type="component" value="Unassembled WGS sequence"/>
</dbReference>
<feature type="domain" description="Glycosyl hydrolase family 4 C-terminal" evidence="8">
    <location>
        <begin position="199"/>
        <end position="414"/>
    </location>
</feature>
<evidence type="ECO:0000256" key="3">
    <source>
        <dbReference type="ARBA" id="ARBA00022801"/>
    </source>
</evidence>
<reference evidence="9 10" key="1">
    <citation type="submission" date="2021-03" db="EMBL/GenBank/DDBJ databases">
        <title>Identification of novel Bacillus strains.</title>
        <authorList>
            <person name="Xiao Z."/>
            <person name="Li Y."/>
            <person name="Shen J."/>
        </authorList>
    </citation>
    <scope>NUCLEOTIDE SEQUENCE [LARGE SCALE GENOMIC DNA]</scope>
    <source>
        <strain evidence="9 10">SY8</strain>
    </source>
</reference>
<evidence type="ECO:0000256" key="4">
    <source>
        <dbReference type="ARBA" id="ARBA00023027"/>
    </source>
</evidence>
<dbReference type="PROSITE" id="PS01324">
    <property type="entry name" value="GLYCOSYL_HYDROL_F4"/>
    <property type="match status" value="1"/>
</dbReference>
<dbReference type="RefSeq" id="WP_208018993.1">
    <property type="nucleotide sequence ID" value="NZ_JAGDQJ010000029.1"/>
</dbReference>
<dbReference type="InterPro" id="IPR036291">
    <property type="entry name" value="NAD(P)-bd_dom_sf"/>
</dbReference>
<gene>
    <name evidence="9" type="ORF">J4P90_21485</name>
</gene>
<dbReference type="Pfam" id="PF02056">
    <property type="entry name" value="Glyco_hydro_4"/>
    <property type="match status" value="1"/>
</dbReference>
<accession>A0ABS3P3W5</accession>
<dbReference type="PANTHER" id="PTHR32092:SF5">
    <property type="entry name" value="6-PHOSPHO-BETA-GLUCOSIDASE"/>
    <property type="match status" value="1"/>
</dbReference>
<evidence type="ECO:0000259" key="8">
    <source>
        <dbReference type="Pfam" id="PF11975"/>
    </source>
</evidence>
<comment type="cofactor">
    <cofactor evidence="7">
        <name>NAD(+)</name>
        <dbReference type="ChEBI" id="CHEBI:57540"/>
    </cofactor>
    <text evidence="7">Binds 1 NAD(+) per subunit.</text>
</comment>
<dbReference type="SUPFAM" id="SSF56327">
    <property type="entry name" value="LDH C-terminal domain-like"/>
    <property type="match status" value="1"/>
</dbReference>
<evidence type="ECO:0000313" key="9">
    <source>
        <dbReference type="EMBL" id="MBO1627740.1"/>
    </source>
</evidence>
<dbReference type="SUPFAM" id="SSF51735">
    <property type="entry name" value="NAD(P)-binding Rossmann-fold domains"/>
    <property type="match status" value="1"/>
</dbReference>
<keyword evidence="10" id="KW-1185">Reference proteome</keyword>
<dbReference type="InterPro" id="IPR022616">
    <property type="entry name" value="Glyco_hydro_4_C"/>
</dbReference>
<dbReference type="Gene3D" id="3.40.50.720">
    <property type="entry name" value="NAD(P)-binding Rossmann-like Domain"/>
    <property type="match status" value="1"/>
</dbReference>
<keyword evidence="3 7" id="KW-0378">Hydrolase</keyword>
<evidence type="ECO:0000256" key="2">
    <source>
        <dbReference type="ARBA" id="ARBA00022723"/>
    </source>
</evidence>
<comment type="similarity">
    <text evidence="1 7">Belongs to the glycosyl hydrolase 4 family.</text>
</comment>
<dbReference type="CDD" id="cd05296">
    <property type="entry name" value="GH4_P_beta_glucosidase"/>
    <property type="match status" value="1"/>
</dbReference>
<keyword evidence="6 7" id="KW-0326">Glycosidase</keyword>
<name>A0ABS3P3W5_9BACI</name>